<sequence>MGAEIQYKSPFNFVQVLILALGAAYLNVIVFFVSESAGGSMAFNGGLVDHVQFAQVLGFTLAPIMILGLLTFAIGSAKPGFCRIAQWLGAIVAVVSIINPILHATDPATGIALALMHLVVAAAWFVAVRRTNNNQPVPAYALR</sequence>
<keyword evidence="1" id="KW-0812">Transmembrane</keyword>
<name>A0A5B7WZ37_9MICC</name>
<feature type="transmembrane region" description="Helical" evidence="1">
    <location>
        <begin position="12"/>
        <end position="33"/>
    </location>
</feature>
<reference evidence="2 3" key="1">
    <citation type="submission" date="2018-12" db="EMBL/GenBank/DDBJ databases">
        <title>Complete Genome Sequence of Glutamicibacter creatinolyticus strain LGCM259,isolated from an abscess of a 12-year-old mare in Italy.</title>
        <authorList>
            <person name="Santos R.G."/>
            <person name="Silva A.L."/>
            <person name="Seyffert N."/>
            <person name="Castro T.L.P."/>
            <person name="Attili A.R."/>
            <person name="Rifici C."/>
            <person name="Mazzullo G."/>
            <person name="Brenig B."/>
            <person name="Venanzi F."/>
            <person name="Azevedo V."/>
        </authorList>
    </citation>
    <scope>NUCLEOTIDE SEQUENCE [LARGE SCALE GENOMIC DNA]</scope>
    <source>
        <strain evidence="2 3">LGCM 259</strain>
    </source>
</reference>
<feature type="transmembrane region" description="Helical" evidence="1">
    <location>
        <begin position="108"/>
        <end position="128"/>
    </location>
</feature>
<gene>
    <name evidence="2" type="ORF">GcLGCM259_2853</name>
</gene>
<dbReference type="KEGG" id="gcr:GcLGCM259_2853"/>
<organism evidence="2 3">
    <name type="scientific">Glutamicibacter creatinolyticus</name>
    <dbReference type="NCBI Taxonomy" id="162496"/>
    <lineage>
        <taxon>Bacteria</taxon>
        <taxon>Bacillati</taxon>
        <taxon>Actinomycetota</taxon>
        <taxon>Actinomycetes</taxon>
        <taxon>Micrococcales</taxon>
        <taxon>Micrococcaceae</taxon>
        <taxon>Glutamicibacter</taxon>
    </lineage>
</organism>
<proteinExistence type="predicted"/>
<dbReference type="InterPro" id="IPR045713">
    <property type="entry name" value="DUF6069"/>
</dbReference>
<dbReference type="Pfam" id="PF19545">
    <property type="entry name" value="DUF6069"/>
    <property type="match status" value="1"/>
</dbReference>
<protein>
    <submittedName>
        <fullName evidence="2">Uncharacterized protein</fullName>
    </submittedName>
</protein>
<evidence type="ECO:0000313" key="2">
    <source>
        <dbReference type="EMBL" id="QCY48560.1"/>
    </source>
</evidence>
<keyword evidence="3" id="KW-1185">Reference proteome</keyword>
<evidence type="ECO:0000313" key="3">
    <source>
        <dbReference type="Proteomes" id="UP000307000"/>
    </source>
</evidence>
<accession>A0A5B7WZ37</accession>
<dbReference type="Proteomes" id="UP000307000">
    <property type="component" value="Chromosome"/>
</dbReference>
<dbReference type="EMBL" id="CP034412">
    <property type="protein sequence ID" value="QCY48560.1"/>
    <property type="molecule type" value="Genomic_DNA"/>
</dbReference>
<dbReference type="RefSeq" id="WP_138927056.1">
    <property type="nucleotide sequence ID" value="NZ_CP034412.1"/>
</dbReference>
<keyword evidence="1" id="KW-1133">Transmembrane helix</keyword>
<dbReference type="AlphaFoldDB" id="A0A5B7WZ37"/>
<keyword evidence="1" id="KW-0472">Membrane</keyword>
<evidence type="ECO:0000256" key="1">
    <source>
        <dbReference type="SAM" id="Phobius"/>
    </source>
</evidence>
<feature type="transmembrane region" description="Helical" evidence="1">
    <location>
        <begin position="53"/>
        <end position="72"/>
    </location>
</feature>
<feature type="transmembrane region" description="Helical" evidence="1">
    <location>
        <begin position="84"/>
        <end position="102"/>
    </location>
</feature>